<accession>A0ACD0P0F6</accession>
<reference evidence="1 2" key="1">
    <citation type="journal article" date="2018" name="Mol. Biol. Evol.">
        <title>Broad Genomic Sampling Reveals a Smut Pathogenic Ancestry of the Fungal Clade Ustilaginomycotina.</title>
        <authorList>
            <person name="Kijpornyongpan T."/>
            <person name="Mondo S.J."/>
            <person name="Barry K."/>
            <person name="Sandor L."/>
            <person name="Lee J."/>
            <person name="Lipzen A."/>
            <person name="Pangilinan J."/>
            <person name="LaButti K."/>
            <person name="Hainaut M."/>
            <person name="Henrissat B."/>
            <person name="Grigoriev I.V."/>
            <person name="Spatafora J.W."/>
            <person name="Aime M.C."/>
        </authorList>
    </citation>
    <scope>NUCLEOTIDE SEQUENCE [LARGE SCALE GENOMIC DNA]</scope>
    <source>
        <strain evidence="1 2">SA 807</strain>
    </source>
</reference>
<dbReference type="Proteomes" id="UP000245626">
    <property type="component" value="Unassembled WGS sequence"/>
</dbReference>
<proteinExistence type="predicted"/>
<gene>
    <name evidence="1" type="ORF">IE53DRAFT_386132</name>
</gene>
<dbReference type="EMBL" id="KZ819839">
    <property type="protein sequence ID" value="PWN51496.1"/>
    <property type="molecule type" value="Genomic_DNA"/>
</dbReference>
<evidence type="ECO:0000313" key="2">
    <source>
        <dbReference type="Proteomes" id="UP000245626"/>
    </source>
</evidence>
<protein>
    <submittedName>
        <fullName evidence="1">Uncharacterized protein</fullName>
    </submittedName>
</protein>
<evidence type="ECO:0000313" key="1">
    <source>
        <dbReference type="EMBL" id="PWN51496.1"/>
    </source>
</evidence>
<name>A0ACD0P0F6_9BASI</name>
<keyword evidence="2" id="KW-1185">Reference proteome</keyword>
<sequence length="739" mass="82080">MICSFSCRPASTLTLPPLLLPILFTFAILLSNLQPSRSASTPHQHFFSPLHPSSSPLPPPISSSSSSAQPPSPLALRHAGLYINHPHSPLYHKPPPSSSSPPLVPTKPLTLFIDDTLYDPTSAIVTLGALVSRDRDQVMLGCGASSDSDLGGIEACILDDTERSKSSHNRSSSHLTCRPTHHPSSVKPDGRFILDAKSCPGWDSYWSSRPQARSDRSTLDSLAVSLDILPLNRSDRTETNVWWLGHLNLLESDRASWPFAGNARTKYNGQEEVWTGRTVNRISGAMESPFIPRANKGKDTDPNRGVYVQESSWNLGVSIRVPLLDRALGREANDSSGEATWRSTSNLLQEDFHAPVGGQVVWSRPYKRKRPPLSGPGEGMNDEEDWCLMIRDEWSLVHQIFGLDPSSLRFEEGDYFARGQVLGGANRVKPSSSPPSTLPPADPPSEDDTPPQKGSPLYPYRFKRVEIRVARPHPSWTEWKRPEEPGWEYFHPLHVYREADFRSTIPPEGAPMTIFFADPSPDPLGTPPVSLSSTNDFFRPSLSGRKEMIVGLAYFQETPNFPEDGLDPLGIYALEWAIRKVQSGDRKVDPNDACDVGNRQGEEVDWRSSFEFSKLTHQLSPILTRNKAGEGDGATQAGGWRRISEDQDPRFASIGPDHVFSHLVPSFKSGRFLPTWYASQSDEKASNLFYSLNRNSLGQPSLHGHWDVEREVGGDHMLVVRSRDYWGNVGCIRGQVYLS</sequence>
<organism evidence="1 2">
    <name type="scientific">Violaceomyces palustris</name>
    <dbReference type="NCBI Taxonomy" id="1673888"/>
    <lineage>
        <taxon>Eukaryota</taxon>
        <taxon>Fungi</taxon>
        <taxon>Dikarya</taxon>
        <taxon>Basidiomycota</taxon>
        <taxon>Ustilaginomycotina</taxon>
        <taxon>Ustilaginomycetes</taxon>
        <taxon>Violaceomycetales</taxon>
        <taxon>Violaceomycetaceae</taxon>
        <taxon>Violaceomyces</taxon>
    </lineage>
</organism>